<dbReference type="EMBL" id="JAWDJW010006734">
    <property type="protein sequence ID" value="KAK3063745.1"/>
    <property type="molecule type" value="Genomic_DNA"/>
</dbReference>
<evidence type="ECO:0000313" key="2">
    <source>
        <dbReference type="Proteomes" id="UP001186974"/>
    </source>
</evidence>
<sequence>MLSTLFTVATLVVAAVADYEGNLNYRSPSINHPALGIDVPKVRKRQVGGQHFGGQHQGGRYNGGRQHNGNGIQHNGPQSSDAQASGAQSTSTQASAPQPSSVQDSTWDPNQLNFTHGIASGDPYPDSIILWTRVAPMLANDNSNVT</sequence>
<keyword evidence="2" id="KW-1185">Reference proteome</keyword>
<comment type="caution">
    <text evidence="1">The sequence shown here is derived from an EMBL/GenBank/DDBJ whole genome shotgun (WGS) entry which is preliminary data.</text>
</comment>
<reference evidence="1" key="1">
    <citation type="submission" date="2024-09" db="EMBL/GenBank/DDBJ databases">
        <title>Black Yeasts Isolated from many extreme environments.</title>
        <authorList>
            <person name="Coleine C."/>
            <person name="Stajich J.E."/>
            <person name="Selbmann L."/>
        </authorList>
    </citation>
    <scope>NUCLEOTIDE SEQUENCE</scope>
    <source>
        <strain evidence="1">CCFEE 5737</strain>
    </source>
</reference>
<gene>
    <name evidence="1" type="ORF">LTS18_013112</name>
</gene>
<evidence type="ECO:0000313" key="1">
    <source>
        <dbReference type="EMBL" id="KAK3063745.1"/>
    </source>
</evidence>
<protein>
    <submittedName>
        <fullName evidence="1">Uncharacterized protein</fullName>
    </submittedName>
</protein>
<dbReference type="Proteomes" id="UP001186974">
    <property type="component" value="Unassembled WGS sequence"/>
</dbReference>
<proteinExistence type="predicted"/>
<feature type="non-terminal residue" evidence="1">
    <location>
        <position position="146"/>
    </location>
</feature>
<name>A0ACC3D8Z4_9PEZI</name>
<organism evidence="1 2">
    <name type="scientific">Coniosporium uncinatum</name>
    <dbReference type="NCBI Taxonomy" id="93489"/>
    <lineage>
        <taxon>Eukaryota</taxon>
        <taxon>Fungi</taxon>
        <taxon>Dikarya</taxon>
        <taxon>Ascomycota</taxon>
        <taxon>Pezizomycotina</taxon>
        <taxon>Dothideomycetes</taxon>
        <taxon>Dothideomycetes incertae sedis</taxon>
        <taxon>Coniosporium</taxon>
    </lineage>
</organism>
<accession>A0ACC3D8Z4</accession>